<keyword evidence="2" id="KW-0472">Membrane</keyword>
<feature type="transmembrane region" description="Helical" evidence="2">
    <location>
        <begin position="6"/>
        <end position="24"/>
    </location>
</feature>
<evidence type="ECO:0000256" key="1">
    <source>
        <dbReference type="SAM" id="Coils"/>
    </source>
</evidence>
<feature type="transmembrane region" description="Helical" evidence="2">
    <location>
        <begin position="87"/>
        <end position="109"/>
    </location>
</feature>
<keyword evidence="4" id="KW-1185">Reference proteome</keyword>
<feature type="transmembrane region" description="Helical" evidence="2">
    <location>
        <begin position="59"/>
        <end position="81"/>
    </location>
</feature>
<keyword evidence="2" id="KW-1133">Transmembrane helix</keyword>
<keyword evidence="2" id="KW-0812">Transmembrane</keyword>
<evidence type="ECO:0000313" key="3">
    <source>
        <dbReference type="EMBL" id="AJD93189.1"/>
    </source>
</evidence>
<dbReference type="KEGG" id="jeo:JMA_38710"/>
<dbReference type="AlphaFoldDB" id="A0A0B5AYX3"/>
<sequence length="314" mass="36330">MNSLYVWLVGLMVVVSLPFILSLYKEYKTVKNFERQGMKVYSNRMKKLLKSKEDLLHDVFLYAMGFMAFDFLYALSLSIFLGAEQATWDIVFIIPLILSITMLLSFLSYKQLFGKKRIQLNKIPCEDLLSLSPSQALVNKIGLQSWCILMEKKIEYGTHEFYLLRGLQQDFELKKNVEYAMSKASNISGADDTIRKAKEKMTELNKRIESAFEALRPEGILSKKENEAHQVLVDFIKEKPVVESEEAPEIKELKSLLEEELTPEQRKTITETLEEIQQRKSEKTEDVDNDMRVKSIVRAARMMNGLEDKKGEKA</sequence>
<dbReference type="BioCyc" id="JESP1508404:G14D9-13155-MONOMER"/>
<dbReference type="EMBL" id="CP009417">
    <property type="protein sequence ID" value="AJD93189.1"/>
    <property type="molecule type" value="Genomic_DNA"/>
</dbReference>
<protein>
    <submittedName>
        <fullName evidence="3">Uncharacterized protein</fullName>
    </submittedName>
</protein>
<dbReference type="HOGENOM" id="CLU_885039_0_0_9"/>
<evidence type="ECO:0000256" key="2">
    <source>
        <dbReference type="SAM" id="Phobius"/>
    </source>
</evidence>
<keyword evidence="1" id="KW-0175">Coiled coil</keyword>
<dbReference type="Proteomes" id="UP000031449">
    <property type="component" value="Plasmid unnamed"/>
</dbReference>
<proteinExistence type="predicted"/>
<gene>
    <name evidence="3" type="ORF">JMA_38710</name>
</gene>
<evidence type="ECO:0000313" key="4">
    <source>
        <dbReference type="Proteomes" id="UP000031449"/>
    </source>
</evidence>
<reference evidence="3 4" key="1">
    <citation type="submission" date="2014-08" db="EMBL/GenBank/DDBJ databases">
        <title>Complete genome of a marine bacteria Jeotgalibacillus malaysiensis.</title>
        <authorList>
            <person name="Yaakop A.S."/>
            <person name="Chan K.-G."/>
            <person name="Goh K.M."/>
        </authorList>
    </citation>
    <scope>NUCLEOTIDE SEQUENCE [LARGE SCALE GENOMIC DNA]</scope>
    <source>
        <strain evidence="3 4">D5</strain>
        <plasmid evidence="4">Plasmid</plasmid>
    </source>
</reference>
<organism evidence="3 4">
    <name type="scientific">Jeotgalibacillus malaysiensis</name>
    <dbReference type="NCBI Taxonomy" id="1508404"/>
    <lineage>
        <taxon>Bacteria</taxon>
        <taxon>Bacillati</taxon>
        <taxon>Bacillota</taxon>
        <taxon>Bacilli</taxon>
        <taxon>Bacillales</taxon>
        <taxon>Caryophanaceae</taxon>
        <taxon>Jeotgalibacillus</taxon>
    </lineage>
</organism>
<geneLocation type="plasmid" evidence="4"/>
<keyword evidence="3" id="KW-0614">Plasmid</keyword>
<accession>A0A0B5AYX3</accession>
<name>A0A0B5AYX3_9BACL</name>
<feature type="coiled-coil region" evidence="1">
    <location>
        <begin position="187"/>
        <end position="214"/>
    </location>
</feature>